<evidence type="ECO:0000313" key="2">
    <source>
        <dbReference type="EMBL" id="CAD9418926.1"/>
    </source>
</evidence>
<proteinExistence type="predicted"/>
<gene>
    <name evidence="2" type="ORF">FPAR1323_LOCUS9426</name>
</gene>
<feature type="compositionally biased region" description="Basic and acidic residues" evidence="1">
    <location>
        <begin position="75"/>
        <end position="103"/>
    </location>
</feature>
<sequence>MTIPETNMESERRRAREHEKSAKSINRSKAHVERVQGARTMERKPSMTSSVQSSASAQSAPPSIISASGGAVQSRSREASASKTRETRDERFDRNWGKRSDKW</sequence>
<organism evidence="2">
    <name type="scientific">Florenciella parvula</name>
    <dbReference type="NCBI Taxonomy" id="236787"/>
    <lineage>
        <taxon>Eukaryota</taxon>
        <taxon>Sar</taxon>
        <taxon>Stramenopiles</taxon>
        <taxon>Ochrophyta</taxon>
        <taxon>Dictyochophyceae</taxon>
        <taxon>Florenciellales</taxon>
        <taxon>Florenciella</taxon>
    </lineage>
</organism>
<name>A0A7S2C9A2_9STRA</name>
<dbReference type="AlphaFoldDB" id="A0A7S2C9A2"/>
<feature type="compositionally biased region" description="Basic and acidic residues" evidence="1">
    <location>
        <begin position="9"/>
        <end position="22"/>
    </location>
</feature>
<protein>
    <submittedName>
        <fullName evidence="2">Uncharacterized protein</fullName>
    </submittedName>
</protein>
<dbReference type="EMBL" id="HBGT01017855">
    <property type="protein sequence ID" value="CAD9418926.1"/>
    <property type="molecule type" value="Transcribed_RNA"/>
</dbReference>
<reference evidence="2" key="1">
    <citation type="submission" date="2021-01" db="EMBL/GenBank/DDBJ databases">
        <authorList>
            <person name="Corre E."/>
            <person name="Pelletier E."/>
            <person name="Niang G."/>
            <person name="Scheremetjew M."/>
            <person name="Finn R."/>
            <person name="Kale V."/>
            <person name="Holt S."/>
            <person name="Cochrane G."/>
            <person name="Meng A."/>
            <person name="Brown T."/>
            <person name="Cohen L."/>
        </authorList>
    </citation>
    <scope>NUCLEOTIDE SEQUENCE</scope>
    <source>
        <strain evidence="2">RCC1693</strain>
    </source>
</reference>
<feature type="region of interest" description="Disordered" evidence="1">
    <location>
        <begin position="1"/>
        <end position="103"/>
    </location>
</feature>
<feature type="compositionally biased region" description="Basic and acidic residues" evidence="1">
    <location>
        <begin position="30"/>
        <end position="45"/>
    </location>
</feature>
<evidence type="ECO:0000256" key="1">
    <source>
        <dbReference type="SAM" id="MobiDB-lite"/>
    </source>
</evidence>
<feature type="compositionally biased region" description="Low complexity" evidence="1">
    <location>
        <begin position="49"/>
        <end position="71"/>
    </location>
</feature>
<accession>A0A7S2C9A2</accession>